<feature type="transmembrane region" description="Helical" evidence="2">
    <location>
        <begin position="29"/>
        <end position="49"/>
    </location>
</feature>
<evidence type="ECO:0000256" key="1">
    <source>
        <dbReference type="SAM" id="Coils"/>
    </source>
</evidence>
<dbReference type="SUPFAM" id="SSF111369">
    <property type="entry name" value="HlyD-like secretion proteins"/>
    <property type="match status" value="2"/>
</dbReference>
<dbReference type="Gene3D" id="2.40.50.100">
    <property type="match status" value="2"/>
</dbReference>
<dbReference type="InterPro" id="IPR050739">
    <property type="entry name" value="MFP"/>
</dbReference>
<feature type="domain" description="Multidrug resistance protein MdtA-like barrel-sandwich hybrid" evidence="3">
    <location>
        <begin position="66"/>
        <end position="239"/>
    </location>
</feature>
<keyword evidence="2" id="KW-1133">Transmembrane helix</keyword>
<name>A0A9X1MRU9_9BACT</name>
<evidence type="ECO:0000256" key="2">
    <source>
        <dbReference type="SAM" id="Phobius"/>
    </source>
</evidence>
<evidence type="ECO:0000313" key="4">
    <source>
        <dbReference type="EMBL" id="MCC9631322.1"/>
    </source>
</evidence>
<evidence type="ECO:0000259" key="3">
    <source>
        <dbReference type="Pfam" id="PF25917"/>
    </source>
</evidence>
<dbReference type="RefSeq" id="WP_230223184.1">
    <property type="nucleotide sequence ID" value="NZ_JAJKFT010000010.1"/>
</dbReference>
<evidence type="ECO:0000313" key="5">
    <source>
        <dbReference type="Proteomes" id="UP001139103"/>
    </source>
</evidence>
<dbReference type="Gene3D" id="2.40.30.170">
    <property type="match status" value="1"/>
</dbReference>
<reference evidence="4" key="1">
    <citation type="submission" date="2021-11" db="EMBL/GenBank/DDBJ databases">
        <title>Genome sequence.</title>
        <authorList>
            <person name="Sun Q."/>
        </authorList>
    </citation>
    <scope>NUCLEOTIDE SEQUENCE</scope>
    <source>
        <strain evidence="4">JC732</strain>
    </source>
</reference>
<keyword evidence="2" id="KW-0812">Transmembrane</keyword>
<comment type="caution">
    <text evidence="4">The sequence shown here is derived from an EMBL/GenBank/DDBJ whole genome shotgun (WGS) entry which is preliminary data.</text>
</comment>
<keyword evidence="1" id="KW-0175">Coiled coil</keyword>
<dbReference type="Pfam" id="PF25917">
    <property type="entry name" value="BSH_RND"/>
    <property type="match status" value="1"/>
</dbReference>
<dbReference type="PANTHER" id="PTHR30386">
    <property type="entry name" value="MEMBRANE FUSION SUBUNIT OF EMRAB-TOLC MULTIDRUG EFFLUX PUMP"/>
    <property type="match status" value="1"/>
</dbReference>
<organism evidence="4 5">
    <name type="scientific">Blastopirellula sediminis</name>
    <dbReference type="NCBI Taxonomy" id="2894196"/>
    <lineage>
        <taxon>Bacteria</taxon>
        <taxon>Pseudomonadati</taxon>
        <taxon>Planctomycetota</taxon>
        <taxon>Planctomycetia</taxon>
        <taxon>Pirellulales</taxon>
        <taxon>Pirellulaceae</taxon>
        <taxon>Blastopirellula</taxon>
    </lineage>
</organism>
<dbReference type="InterPro" id="IPR058625">
    <property type="entry name" value="MdtA-like_BSH"/>
</dbReference>
<keyword evidence="5" id="KW-1185">Reference proteome</keyword>
<dbReference type="Gene3D" id="1.10.287.470">
    <property type="entry name" value="Helix hairpin bin"/>
    <property type="match status" value="2"/>
</dbReference>
<keyword evidence="2" id="KW-0472">Membrane</keyword>
<dbReference type="AlphaFoldDB" id="A0A9X1MRU9"/>
<sequence length="385" mass="41923">MDLLILLTYGAFAIGAFKLFRIPVNGYTIVTAVLGGVGLLAAIVATMNYNHPYSRIGRFYYHTTPIVPNVKGTVIEVAVHDAQEVKAGDVLFKIDPTSYQAIVDQKQALLAAAERRFEQAKANLTGIEEAVHAAEADRDAAKDIYDRDTKLRQSNTVSEQAYEQARQAYLGSVALVSRAQAQLADAKLEVDATINGFTPEVAEAKAALAAAQFDLDSTIVRAPTDGRVLQVFVRPGMMATPLPLRPVLIFRHAEPRLFVASFLQNSAQRIKVGDEAEVAFPAAPGYIFPGKVVMIGTAIAQGQLQPTGTVMDAEQIVGEGRLNVTIEFEESEFDGFEIADGFTGETAVYSDHMEGMAVMRRVLLRMKSWTNFVFSDGHEMPPGEH</sequence>
<dbReference type="Proteomes" id="UP001139103">
    <property type="component" value="Unassembled WGS sequence"/>
</dbReference>
<feature type="coiled-coil region" evidence="1">
    <location>
        <begin position="103"/>
        <end position="137"/>
    </location>
</feature>
<dbReference type="EMBL" id="JAJKFT010000010">
    <property type="protein sequence ID" value="MCC9631322.1"/>
    <property type="molecule type" value="Genomic_DNA"/>
</dbReference>
<protein>
    <submittedName>
        <fullName evidence="4">HlyD family secretion protein</fullName>
    </submittedName>
</protein>
<dbReference type="PANTHER" id="PTHR30386:SF18">
    <property type="entry name" value="INNER MEMBRANE PROTEIN YIAV-RELATED"/>
    <property type="match status" value="1"/>
</dbReference>
<gene>
    <name evidence="4" type="ORF">LOC68_23255</name>
</gene>
<accession>A0A9X1MRU9</accession>
<proteinExistence type="predicted"/>